<dbReference type="InterPro" id="IPR004365">
    <property type="entry name" value="NA-bd_OB_tRNA"/>
</dbReference>
<feature type="region of interest" description="Disordered" evidence="8">
    <location>
        <begin position="222"/>
        <end position="255"/>
    </location>
</feature>
<evidence type="ECO:0000256" key="3">
    <source>
        <dbReference type="ARBA" id="ARBA00022598"/>
    </source>
</evidence>
<feature type="domain" description="Aminoacyl-transfer RNA synthetases class-II family profile" evidence="9">
    <location>
        <begin position="184"/>
        <end position="544"/>
    </location>
</feature>
<dbReference type="SUPFAM" id="SSF50249">
    <property type="entry name" value="Nucleic acid-binding proteins"/>
    <property type="match status" value="1"/>
</dbReference>
<dbReference type="AlphaFoldDB" id="A0A4S2N7C2"/>
<keyword evidence="4" id="KW-0547">Nucleotide-binding</keyword>
<dbReference type="InParanoid" id="A0A4S2N7C2"/>
<keyword evidence="7 10" id="KW-0030">Aminoacyl-tRNA synthetase</keyword>
<dbReference type="Proteomes" id="UP000298138">
    <property type="component" value="Unassembled WGS sequence"/>
</dbReference>
<keyword evidence="6" id="KW-0648">Protein biosynthesis</keyword>
<gene>
    <name evidence="10" type="ORF">EX30DRAFT_357144</name>
</gene>
<dbReference type="EMBL" id="ML220112">
    <property type="protein sequence ID" value="TGZ85252.1"/>
    <property type="molecule type" value="Genomic_DNA"/>
</dbReference>
<comment type="similarity">
    <text evidence="1">Belongs to the class-II aminoacyl-tRNA synthetase family.</text>
</comment>
<dbReference type="PANTHER" id="PTHR22594:SF34">
    <property type="entry name" value="ASPARAGINE--TRNA LIGASE, MITOCHONDRIAL-RELATED"/>
    <property type="match status" value="1"/>
</dbReference>
<dbReference type="InterPro" id="IPR012340">
    <property type="entry name" value="NA-bd_OB-fold"/>
</dbReference>
<dbReference type="OrthoDB" id="43906at2759"/>
<dbReference type="InterPro" id="IPR004522">
    <property type="entry name" value="Asn-tRNA-ligase"/>
</dbReference>
<evidence type="ECO:0000256" key="1">
    <source>
        <dbReference type="ARBA" id="ARBA00008226"/>
    </source>
</evidence>
<dbReference type="InterPro" id="IPR004364">
    <property type="entry name" value="Aa-tRNA-synt_II"/>
</dbReference>
<name>A0A4S2N7C2_9PEZI</name>
<evidence type="ECO:0000256" key="8">
    <source>
        <dbReference type="SAM" id="MobiDB-lite"/>
    </source>
</evidence>
<organism evidence="10 11">
    <name type="scientific">Ascodesmis nigricans</name>
    <dbReference type="NCBI Taxonomy" id="341454"/>
    <lineage>
        <taxon>Eukaryota</taxon>
        <taxon>Fungi</taxon>
        <taxon>Dikarya</taxon>
        <taxon>Ascomycota</taxon>
        <taxon>Pezizomycotina</taxon>
        <taxon>Pezizomycetes</taxon>
        <taxon>Pezizales</taxon>
        <taxon>Ascodesmidaceae</taxon>
        <taxon>Ascodesmis</taxon>
    </lineage>
</organism>
<dbReference type="SUPFAM" id="SSF55681">
    <property type="entry name" value="Class II aaRS and biotin synthetases"/>
    <property type="match status" value="1"/>
</dbReference>
<reference evidence="10 11" key="1">
    <citation type="submission" date="2019-04" db="EMBL/GenBank/DDBJ databases">
        <title>Comparative genomics and transcriptomics to analyze fruiting body development in filamentous ascomycetes.</title>
        <authorList>
            <consortium name="DOE Joint Genome Institute"/>
            <person name="Lutkenhaus R."/>
            <person name="Traeger S."/>
            <person name="Breuer J."/>
            <person name="Kuo A."/>
            <person name="Lipzen A."/>
            <person name="Pangilinan J."/>
            <person name="Dilworth D."/>
            <person name="Sandor L."/>
            <person name="Poggeler S."/>
            <person name="Barry K."/>
            <person name="Grigoriev I.V."/>
            <person name="Nowrousian M."/>
        </authorList>
    </citation>
    <scope>NUCLEOTIDE SEQUENCE [LARGE SCALE GENOMIC DNA]</scope>
    <source>
        <strain evidence="10 11">CBS 389.68</strain>
    </source>
</reference>
<feature type="region of interest" description="Disordered" evidence="8">
    <location>
        <begin position="347"/>
        <end position="367"/>
    </location>
</feature>
<dbReference type="Gene3D" id="3.30.930.10">
    <property type="entry name" value="Bira Bifunctional Protein, Domain 2"/>
    <property type="match status" value="1"/>
</dbReference>
<dbReference type="PANTHER" id="PTHR22594">
    <property type="entry name" value="ASPARTYL/LYSYL-TRNA SYNTHETASE"/>
    <property type="match status" value="1"/>
</dbReference>
<keyword evidence="11" id="KW-1185">Reference proteome</keyword>
<dbReference type="EC" id="6.1.1.22" evidence="2"/>
<dbReference type="NCBIfam" id="TIGR00457">
    <property type="entry name" value="asnS"/>
    <property type="match status" value="1"/>
</dbReference>
<dbReference type="GO" id="GO:0003676">
    <property type="term" value="F:nucleic acid binding"/>
    <property type="evidence" value="ECO:0007669"/>
    <property type="project" value="InterPro"/>
</dbReference>
<dbReference type="GO" id="GO:0005739">
    <property type="term" value="C:mitochondrion"/>
    <property type="evidence" value="ECO:0007669"/>
    <property type="project" value="TreeGrafter"/>
</dbReference>
<dbReference type="GO" id="GO:0004816">
    <property type="term" value="F:asparagine-tRNA ligase activity"/>
    <property type="evidence" value="ECO:0007669"/>
    <property type="project" value="UniProtKB-EC"/>
</dbReference>
<dbReference type="InterPro" id="IPR006195">
    <property type="entry name" value="aa-tRNA-synth_II"/>
</dbReference>
<dbReference type="FunCoup" id="A0A4S2N7C2">
    <property type="interactions" value="497"/>
</dbReference>
<dbReference type="InterPro" id="IPR002312">
    <property type="entry name" value="Asp/Asn-tRNA-synth_IIb"/>
</dbReference>
<dbReference type="CDD" id="cd04318">
    <property type="entry name" value="EcAsnRS_like_N"/>
    <property type="match status" value="1"/>
</dbReference>
<evidence type="ECO:0000256" key="7">
    <source>
        <dbReference type="ARBA" id="ARBA00023146"/>
    </source>
</evidence>
<sequence length="552" mass="60051">MARTFSTCFLAQPRHALQSSRFSTSFKQLQPTGTGSTTTTSELPRTIASLLGNTEPSIGNAKSAQQPAKNDIIAISGWIRSLRKMGMVAFAHVSDGSTSTPLQVVLSKSQAIGLTTGTSVEVTGLWKPSLPGTKQKNEVQAQVVRVLGGADPETYPLQKKYQSPEFLRSLPHLRPRIPFASTLLRVRSATSSSLTRFFEQREFVQVYPPIITSSDCEGGGETFTVGVGSSLPPSATEGEPATTATPAPTPSSTAPSHFFKSPKYLTVSSQLHLEALAAALPRVWTLSPTFRAEKSDTNRHLSEFYMLEVEVSFIETLDPLLDLIEDMIKSVVGELRNSAPGRELLALASTPSGKGSDQGKGDTASPPIDLEARWDVLSPSLSRWTRITYTTAIELLTAAQSAGKTTFAFPPTWGSGLQSEHEKYLAQHFNGPVFVTNYPRSIKPFYMLRVPGEETVACFDLLLPGVGELIGGSLREHEYERLLEGMREHGLLPEGGSVDDAGLKWYTELRKWGSVPHGGFGLGMDRLLVYLAGLENVRESSTFPRWVGRCDC</sequence>
<dbReference type="Pfam" id="PF00152">
    <property type="entry name" value="tRNA-synt_2"/>
    <property type="match status" value="2"/>
</dbReference>
<evidence type="ECO:0000313" key="11">
    <source>
        <dbReference type="Proteomes" id="UP000298138"/>
    </source>
</evidence>
<dbReference type="Gene3D" id="2.40.50.140">
    <property type="entry name" value="Nucleic acid-binding proteins"/>
    <property type="match status" value="1"/>
</dbReference>
<evidence type="ECO:0000259" key="9">
    <source>
        <dbReference type="PROSITE" id="PS50862"/>
    </source>
</evidence>
<dbReference type="PROSITE" id="PS50862">
    <property type="entry name" value="AA_TRNA_LIGASE_II"/>
    <property type="match status" value="1"/>
</dbReference>
<evidence type="ECO:0000256" key="4">
    <source>
        <dbReference type="ARBA" id="ARBA00022741"/>
    </source>
</evidence>
<evidence type="ECO:0000256" key="6">
    <source>
        <dbReference type="ARBA" id="ARBA00022917"/>
    </source>
</evidence>
<keyword evidence="3" id="KW-0436">Ligase</keyword>
<dbReference type="GO" id="GO:0005524">
    <property type="term" value="F:ATP binding"/>
    <property type="evidence" value="ECO:0007669"/>
    <property type="project" value="UniProtKB-KW"/>
</dbReference>
<proteinExistence type="inferred from homology"/>
<keyword evidence="5" id="KW-0067">ATP-binding</keyword>
<dbReference type="NCBIfam" id="NF003037">
    <property type="entry name" value="PRK03932.1"/>
    <property type="match status" value="1"/>
</dbReference>
<accession>A0A4S2N7C2</accession>
<dbReference type="Pfam" id="PF01336">
    <property type="entry name" value="tRNA_anti-codon"/>
    <property type="match status" value="1"/>
</dbReference>
<protein>
    <recommendedName>
        <fullName evidence="2">asparagine--tRNA ligase</fullName>
        <ecNumber evidence="2">6.1.1.22</ecNumber>
    </recommendedName>
</protein>
<dbReference type="GO" id="GO:0006421">
    <property type="term" value="P:asparaginyl-tRNA aminoacylation"/>
    <property type="evidence" value="ECO:0007669"/>
    <property type="project" value="InterPro"/>
</dbReference>
<evidence type="ECO:0000256" key="2">
    <source>
        <dbReference type="ARBA" id="ARBA00012816"/>
    </source>
</evidence>
<dbReference type="InterPro" id="IPR045864">
    <property type="entry name" value="aa-tRNA-synth_II/BPL/LPL"/>
</dbReference>
<dbReference type="PRINTS" id="PR01042">
    <property type="entry name" value="TRNASYNTHASP"/>
</dbReference>
<evidence type="ECO:0000313" key="10">
    <source>
        <dbReference type="EMBL" id="TGZ85252.1"/>
    </source>
</evidence>
<evidence type="ECO:0000256" key="5">
    <source>
        <dbReference type="ARBA" id="ARBA00022840"/>
    </source>
</evidence>
<dbReference type="STRING" id="341454.A0A4S2N7C2"/>